<keyword evidence="1" id="KW-0812">Transmembrane</keyword>
<dbReference type="AlphaFoldDB" id="A0A9X2IG16"/>
<feature type="transmembrane region" description="Helical" evidence="1">
    <location>
        <begin position="20"/>
        <end position="42"/>
    </location>
</feature>
<dbReference type="Proteomes" id="UP001139485">
    <property type="component" value="Unassembled WGS sequence"/>
</dbReference>
<evidence type="ECO:0000313" key="2">
    <source>
        <dbReference type="EMBL" id="MCM0621892.1"/>
    </source>
</evidence>
<sequence>MLQLIAMAAEAEHEVNHALSWGIGAITLGILLGLMFILLAFAGGREHS</sequence>
<evidence type="ECO:0000313" key="3">
    <source>
        <dbReference type="Proteomes" id="UP001139485"/>
    </source>
</evidence>
<reference evidence="2" key="1">
    <citation type="submission" date="2022-05" db="EMBL/GenBank/DDBJ databases">
        <authorList>
            <person name="Tuo L."/>
        </authorList>
    </citation>
    <scope>NUCLEOTIDE SEQUENCE</scope>
    <source>
        <strain evidence="2">BSK12Z-4</strain>
    </source>
</reference>
<gene>
    <name evidence="2" type="ORF">M8330_16500</name>
</gene>
<keyword evidence="3" id="KW-1185">Reference proteome</keyword>
<evidence type="ECO:0000256" key="1">
    <source>
        <dbReference type="SAM" id="Phobius"/>
    </source>
</evidence>
<keyword evidence="1" id="KW-0472">Membrane</keyword>
<keyword evidence="1" id="KW-1133">Transmembrane helix</keyword>
<proteinExistence type="predicted"/>
<comment type="caution">
    <text evidence="2">The sequence shown here is derived from an EMBL/GenBank/DDBJ whole genome shotgun (WGS) entry which is preliminary data.</text>
</comment>
<organism evidence="2 3">
    <name type="scientific">Nocardioides bruguierae</name>
    <dbReference type="NCBI Taxonomy" id="2945102"/>
    <lineage>
        <taxon>Bacteria</taxon>
        <taxon>Bacillati</taxon>
        <taxon>Actinomycetota</taxon>
        <taxon>Actinomycetes</taxon>
        <taxon>Propionibacteriales</taxon>
        <taxon>Nocardioidaceae</taxon>
        <taxon>Nocardioides</taxon>
    </lineage>
</organism>
<accession>A0A9X2IG16</accession>
<name>A0A9X2IG16_9ACTN</name>
<dbReference type="RefSeq" id="WP_250052502.1">
    <property type="nucleotide sequence ID" value="NZ_JAMJPH010000006.1"/>
</dbReference>
<protein>
    <submittedName>
        <fullName evidence="2">Uncharacterized protein</fullName>
    </submittedName>
</protein>
<dbReference type="EMBL" id="JAMOIL010000024">
    <property type="protein sequence ID" value="MCM0621892.1"/>
    <property type="molecule type" value="Genomic_DNA"/>
</dbReference>